<feature type="region of interest" description="Disordered" evidence="1">
    <location>
        <begin position="260"/>
        <end position="332"/>
    </location>
</feature>
<dbReference type="Proteomes" id="UP000799118">
    <property type="component" value="Unassembled WGS sequence"/>
</dbReference>
<evidence type="ECO:0000313" key="3">
    <source>
        <dbReference type="Proteomes" id="UP000799118"/>
    </source>
</evidence>
<proteinExistence type="predicted"/>
<sequence length="332" mass="37013">MTTTALPQISLLQNLHSRYHVCLKCVCLETSLPPPPRRSRARAVFPIRRVSRLASPPQVVFRSKAASDEWEQSVIPTDDEDNIDDSEVLRIKRKTYQPQKARVESIQQRKRAEDDKEMLYSTAVSTSLPQLLFDMPSAALLQLSASRDSTVDRDSASPCSSHSSTYWGALVGLDSPKGATTTEAEYSYPSVTLHSHSHYPTPPRSESPARPTFLPPTPTSPHSSDWGSFLSVSFPSTSSNRDILSEPSQLAAFESELNIPTVPPVVEASYEESSIRAMLPPDEESQESEEESVGIDIDPEDSEEPEPQTGEENYNDYMDVDFEDYELEYPDP</sequence>
<dbReference type="EMBL" id="ML769427">
    <property type="protein sequence ID" value="KAE9403250.1"/>
    <property type="molecule type" value="Genomic_DNA"/>
</dbReference>
<evidence type="ECO:0000313" key="2">
    <source>
        <dbReference type="EMBL" id="KAE9403250.1"/>
    </source>
</evidence>
<protein>
    <submittedName>
        <fullName evidence="2">Uncharacterized protein</fullName>
    </submittedName>
</protein>
<feature type="compositionally biased region" description="Acidic residues" evidence="1">
    <location>
        <begin position="281"/>
        <end position="306"/>
    </location>
</feature>
<organism evidence="2 3">
    <name type="scientific">Gymnopus androsaceus JB14</name>
    <dbReference type="NCBI Taxonomy" id="1447944"/>
    <lineage>
        <taxon>Eukaryota</taxon>
        <taxon>Fungi</taxon>
        <taxon>Dikarya</taxon>
        <taxon>Basidiomycota</taxon>
        <taxon>Agaricomycotina</taxon>
        <taxon>Agaricomycetes</taxon>
        <taxon>Agaricomycetidae</taxon>
        <taxon>Agaricales</taxon>
        <taxon>Marasmiineae</taxon>
        <taxon>Omphalotaceae</taxon>
        <taxon>Gymnopus</taxon>
    </lineage>
</organism>
<gene>
    <name evidence="2" type="ORF">BT96DRAFT_500639</name>
</gene>
<name>A0A6A4HZV8_9AGAR</name>
<dbReference type="AlphaFoldDB" id="A0A6A4HZV8"/>
<keyword evidence="3" id="KW-1185">Reference proteome</keyword>
<feature type="region of interest" description="Disordered" evidence="1">
    <location>
        <begin position="193"/>
        <end position="224"/>
    </location>
</feature>
<accession>A0A6A4HZV8</accession>
<feature type="compositionally biased region" description="Acidic residues" evidence="1">
    <location>
        <begin position="318"/>
        <end position="332"/>
    </location>
</feature>
<reference evidence="2" key="1">
    <citation type="journal article" date="2019" name="Environ. Microbiol.">
        <title>Fungal ecological strategies reflected in gene transcription - a case study of two litter decomposers.</title>
        <authorList>
            <person name="Barbi F."/>
            <person name="Kohler A."/>
            <person name="Barry K."/>
            <person name="Baskaran P."/>
            <person name="Daum C."/>
            <person name="Fauchery L."/>
            <person name="Ihrmark K."/>
            <person name="Kuo A."/>
            <person name="LaButti K."/>
            <person name="Lipzen A."/>
            <person name="Morin E."/>
            <person name="Grigoriev I.V."/>
            <person name="Henrissat B."/>
            <person name="Lindahl B."/>
            <person name="Martin F."/>
        </authorList>
    </citation>
    <scope>NUCLEOTIDE SEQUENCE</scope>
    <source>
        <strain evidence="2">JB14</strain>
    </source>
</reference>
<evidence type="ECO:0000256" key="1">
    <source>
        <dbReference type="SAM" id="MobiDB-lite"/>
    </source>
</evidence>